<accession>A0ABU9U3H2</accession>
<dbReference type="RefSeq" id="WP_342884033.1">
    <property type="nucleotide sequence ID" value="NZ_JBBMQU010000022.1"/>
</dbReference>
<keyword evidence="1" id="KW-0472">Membrane</keyword>
<keyword evidence="1" id="KW-0812">Transmembrane</keyword>
<evidence type="ECO:0000256" key="1">
    <source>
        <dbReference type="SAM" id="Phobius"/>
    </source>
</evidence>
<dbReference type="EMBL" id="JBBMQU010000022">
    <property type="protein sequence ID" value="MEM5551589.1"/>
    <property type="molecule type" value="Genomic_DNA"/>
</dbReference>
<keyword evidence="1" id="KW-1133">Transmembrane helix</keyword>
<organism evidence="2 3">
    <name type="scientific">Pseudoalteromonas neustonica</name>
    <dbReference type="NCBI Taxonomy" id="1840331"/>
    <lineage>
        <taxon>Bacteria</taxon>
        <taxon>Pseudomonadati</taxon>
        <taxon>Pseudomonadota</taxon>
        <taxon>Gammaproteobacteria</taxon>
        <taxon>Alteromonadales</taxon>
        <taxon>Pseudoalteromonadaceae</taxon>
        <taxon>Pseudoalteromonas</taxon>
    </lineage>
</organism>
<sequence length="53" mass="5883">MSKKKVEIKGQVMIYAISIALILFLPLVAVTKAAVETYLFLLAGMNKLDSHFN</sequence>
<protein>
    <submittedName>
        <fullName evidence="2">Uncharacterized protein</fullName>
    </submittedName>
</protein>
<name>A0ABU9U3H2_9GAMM</name>
<keyword evidence="3" id="KW-1185">Reference proteome</keyword>
<reference evidence="2 3" key="1">
    <citation type="submission" date="2024-03" db="EMBL/GenBank/DDBJ databases">
        <title>Community enrichment and isolation of bacterial strains for fucoidan degradation.</title>
        <authorList>
            <person name="Sichert A."/>
        </authorList>
    </citation>
    <scope>NUCLEOTIDE SEQUENCE [LARGE SCALE GENOMIC DNA]</scope>
    <source>
        <strain evidence="2 3">AS81</strain>
    </source>
</reference>
<feature type="transmembrane region" description="Helical" evidence="1">
    <location>
        <begin position="12"/>
        <end position="35"/>
    </location>
</feature>
<gene>
    <name evidence="2" type="ORF">WNY63_12695</name>
</gene>
<evidence type="ECO:0000313" key="2">
    <source>
        <dbReference type="EMBL" id="MEM5551589.1"/>
    </source>
</evidence>
<dbReference type="Proteomes" id="UP001388366">
    <property type="component" value="Unassembled WGS sequence"/>
</dbReference>
<comment type="caution">
    <text evidence="2">The sequence shown here is derived from an EMBL/GenBank/DDBJ whole genome shotgun (WGS) entry which is preliminary data.</text>
</comment>
<evidence type="ECO:0000313" key="3">
    <source>
        <dbReference type="Proteomes" id="UP001388366"/>
    </source>
</evidence>
<proteinExistence type="predicted"/>